<sequence length="291" mass="32845">MNKNILKISGVLMSIVFLFALASISQAKLAETDKKAVEKYNRYKSEYTQAVNVYKSMRQDFLTAKDKYLKSKNAENGAAALQKAKDFLVKADETMIKYLNMLKAKAETVAGITESERQQILNEINSDLAWLEQHKPQIPNATTKEQLTDHGKQMQLHWIKVRIHAKRLAGKILIYRINATIAEGDKIGSDIEARIQKLKDQGKDTSKLETWLADFENNLNLAKQKRDAAIVKYDQIGTAGATTLSQLNTELEEADALLRDGHNFIKDANQYVRVAYKDLKDIAKELKTLGA</sequence>
<dbReference type="Proteomes" id="UP000179283">
    <property type="component" value="Unassembled WGS sequence"/>
</dbReference>
<proteinExistence type="predicted"/>
<evidence type="ECO:0000256" key="1">
    <source>
        <dbReference type="SAM" id="SignalP"/>
    </source>
</evidence>
<dbReference type="AlphaFoldDB" id="A0A1G2U3V0"/>
<name>A0A1G2U3V0_9BACT</name>
<organism evidence="2 3">
    <name type="scientific">Candidatus Zambryskibacteria bacterium RIFCSPLOWO2_01_FULL_43_17</name>
    <dbReference type="NCBI Taxonomy" id="1802760"/>
    <lineage>
        <taxon>Bacteria</taxon>
        <taxon>Candidatus Zambryskiibacteriota</taxon>
    </lineage>
</organism>
<evidence type="ECO:0000313" key="3">
    <source>
        <dbReference type="Proteomes" id="UP000179283"/>
    </source>
</evidence>
<dbReference type="EMBL" id="MHWD01000013">
    <property type="protein sequence ID" value="OHB04149.1"/>
    <property type="molecule type" value="Genomic_DNA"/>
</dbReference>
<accession>A0A1G2U3V0</accession>
<feature type="signal peptide" evidence="1">
    <location>
        <begin position="1"/>
        <end position="22"/>
    </location>
</feature>
<evidence type="ECO:0000313" key="2">
    <source>
        <dbReference type="EMBL" id="OHB04149.1"/>
    </source>
</evidence>
<reference evidence="2 3" key="1">
    <citation type="journal article" date="2016" name="Nat. Commun.">
        <title>Thousands of microbial genomes shed light on interconnected biogeochemical processes in an aquifer system.</title>
        <authorList>
            <person name="Anantharaman K."/>
            <person name="Brown C.T."/>
            <person name="Hug L.A."/>
            <person name="Sharon I."/>
            <person name="Castelle C.J."/>
            <person name="Probst A.J."/>
            <person name="Thomas B.C."/>
            <person name="Singh A."/>
            <person name="Wilkins M.J."/>
            <person name="Karaoz U."/>
            <person name="Brodie E.L."/>
            <person name="Williams K.H."/>
            <person name="Hubbard S.S."/>
            <person name="Banfield J.F."/>
        </authorList>
    </citation>
    <scope>NUCLEOTIDE SEQUENCE [LARGE SCALE GENOMIC DNA]</scope>
</reference>
<comment type="caution">
    <text evidence="2">The sequence shown here is derived from an EMBL/GenBank/DDBJ whole genome shotgun (WGS) entry which is preliminary data.</text>
</comment>
<protein>
    <recommendedName>
        <fullName evidence="4">DUF5667 domain-containing protein</fullName>
    </recommendedName>
</protein>
<gene>
    <name evidence="2" type="ORF">A2920_01825</name>
</gene>
<evidence type="ECO:0008006" key="4">
    <source>
        <dbReference type="Google" id="ProtNLM"/>
    </source>
</evidence>
<keyword evidence="1" id="KW-0732">Signal</keyword>
<feature type="chain" id="PRO_5009584651" description="DUF5667 domain-containing protein" evidence="1">
    <location>
        <begin position="23"/>
        <end position="291"/>
    </location>
</feature>